<name>A0ABW1CNW1_9ACTN</name>
<dbReference type="Proteomes" id="UP001596058">
    <property type="component" value="Unassembled WGS sequence"/>
</dbReference>
<dbReference type="Pfam" id="PF07366">
    <property type="entry name" value="SnoaL"/>
    <property type="match status" value="1"/>
</dbReference>
<accession>A0ABW1CNW1</accession>
<dbReference type="PANTHER" id="PTHR38436:SF1">
    <property type="entry name" value="ESTER CYCLASE"/>
    <property type="match status" value="1"/>
</dbReference>
<sequence length="167" mass="18729">MTMTPQDRNKLVVRRFMDEVQNARDFTKIPEFCRPDQILDHPEMAEPVHGLAILEKKIMDMVGAFPDMSFAAEEIVAEGDQVAVRFLLTGVQKGRLGPVKATGKPIRQSGIAVYDLRDGKIAEVRIREDLLQMLGQLGAIPDNPRLIFWLNRLGVLKVLQALGKVPK</sequence>
<reference evidence="2" key="1">
    <citation type="journal article" date="2019" name="Int. J. Syst. Evol. Microbiol.">
        <title>The Global Catalogue of Microorganisms (GCM) 10K type strain sequencing project: providing services to taxonomists for standard genome sequencing and annotation.</title>
        <authorList>
            <consortium name="The Broad Institute Genomics Platform"/>
            <consortium name="The Broad Institute Genome Sequencing Center for Infectious Disease"/>
            <person name="Wu L."/>
            <person name="Ma J."/>
        </authorList>
    </citation>
    <scope>NUCLEOTIDE SEQUENCE [LARGE SCALE GENOMIC DNA]</scope>
    <source>
        <strain evidence="2">CCUG 53903</strain>
    </source>
</reference>
<dbReference type="InterPro" id="IPR009959">
    <property type="entry name" value="Cyclase_SnoaL-like"/>
</dbReference>
<dbReference type="SUPFAM" id="SSF54427">
    <property type="entry name" value="NTF2-like"/>
    <property type="match status" value="1"/>
</dbReference>
<keyword evidence="2" id="KW-1185">Reference proteome</keyword>
<evidence type="ECO:0000313" key="2">
    <source>
        <dbReference type="Proteomes" id="UP001596058"/>
    </source>
</evidence>
<organism evidence="1 2">
    <name type="scientific">Nonomuraea insulae</name>
    <dbReference type="NCBI Taxonomy" id="1616787"/>
    <lineage>
        <taxon>Bacteria</taxon>
        <taxon>Bacillati</taxon>
        <taxon>Actinomycetota</taxon>
        <taxon>Actinomycetes</taxon>
        <taxon>Streptosporangiales</taxon>
        <taxon>Streptosporangiaceae</taxon>
        <taxon>Nonomuraea</taxon>
    </lineage>
</organism>
<dbReference type="PANTHER" id="PTHR38436">
    <property type="entry name" value="POLYKETIDE CYCLASE SNOAL-LIKE DOMAIN"/>
    <property type="match status" value="1"/>
</dbReference>
<dbReference type="EMBL" id="JBHSPA010000027">
    <property type="protein sequence ID" value="MFC5826897.1"/>
    <property type="molecule type" value="Genomic_DNA"/>
</dbReference>
<dbReference type="RefSeq" id="WP_379516403.1">
    <property type="nucleotide sequence ID" value="NZ_JBHSPA010000027.1"/>
</dbReference>
<proteinExistence type="predicted"/>
<dbReference type="Gene3D" id="3.10.450.50">
    <property type="match status" value="1"/>
</dbReference>
<protein>
    <submittedName>
        <fullName evidence="1">Ester cyclase</fullName>
    </submittedName>
</protein>
<gene>
    <name evidence="1" type="ORF">ACFPZ3_23750</name>
</gene>
<evidence type="ECO:0000313" key="1">
    <source>
        <dbReference type="EMBL" id="MFC5826897.1"/>
    </source>
</evidence>
<comment type="caution">
    <text evidence="1">The sequence shown here is derived from an EMBL/GenBank/DDBJ whole genome shotgun (WGS) entry which is preliminary data.</text>
</comment>
<dbReference type="InterPro" id="IPR032710">
    <property type="entry name" value="NTF2-like_dom_sf"/>
</dbReference>